<dbReference type="PANTHER" id="PTHR42932">
    <property type="entry name" value="GENERAL STRESS PROTEIN 20U"/>
    <property type="match status" value="1"/>
</dbReference>
<dbReference type="SUPFAM" id="SSF47240">
    <property type="entry name" value="Ferritin-like"/>
    <property type="match status" value="1"/>
</dbReference>
<evidence type="ECO:0000259" key="3">
    <source>
        <dbReference type="Pfam" id="PF00210"/>
    </source>
</evidence>
<dbReference type="PANTHER" id="PTHR42932:SF1">
    <property type="entry name" value="GENERAL STRESS PROTEIN 20U"/>
    <property type="match status" value="1"/>
</dbReference>
<dbReference type="GO" id="GO:0016722">
    <property type="term" value="F:oxidoreductase activity, acting on metal ions"/>
    <property type="evidence" value="ECO:0007669"/>
    <property type="project" value="InterPro"/>
</dbReference>
<dbReference type="EMBL" id="FPAI01000005">
    <property type="protein sequence ID" value="SFS59105.1"/>
    <property type="molecule type" value="Genomic_DNA"/>
</dbReference>
<reference evidence="5 6" key="1">
    <citation type="submission" date="2016-10" db="EMBL/GenBank/DDBJ databases">
        <authorList>
            <person name="de Groot N.N."/>
        </authorList>
    </citation>
    <scope>NUCLEOTIDE SEQUENCE [LARGE SCALE GENOMIC DNA]</scope>
    <source>
        <strain evidence="5 6">DSM 17074</strain>
    </source>
</reference>
<keyword evidence="7" id="KW-1185">Reference proteome</keyword>
<gene>
    <name evidence="4" type="ORF">HMI01_06050</name>
    <name evidence="5" type="ORF">SAMN05421668_10570</name>
</gene>
<dbReference type="PROSITE" id="PS00818">
    <property type="entry name" value="DPS_1"/>
    <property type="match status" value="1"/>
</dbReference>
<dbReference type="PRINTS" id="PR01346">
    <property type="entry name" value="HELNAPAPROT"/>
</dbReference>
<dbReference type="EMBL" id="BJWJ01000004">
    <property type="protein sequence ID" value="GEM03617.1"/>
    <property type="molecule type" value="Genomic_DNA"/>
</dbReference>
<dbReference type="CDD" id="cd01043">
    <property type="entry name" value="DPS"/>
    <property type="match status" value="1"/>
</dbReference>
<reference evidence="4 7" key="2">
    <citation type="submission" date="2019-07" db="EMBL/GenBank/DDBJ databases">
        <title>Whole genome shotgun sequence of Halolactibacillus miurensis NBRC 100873.</title>
        <authorList>
            <person name="Hosoyama A."/>
            <person name="Uohara A."/>
            <person name="Ohji S."/>
            <person name="Ichikawa N."/>
        </authorList>
    </citation>
    <scope>NUCLEOTIDE SEQUENCE [LARGE SCALE GENOMIC DNA]</scope>
    <source>
        <strain evidence="4 7">NBRC 100873</strain>
    </source>
</reference>
<dbReference type="InterPro" id="IPR012347">
    <property type="entry name" value="Ferritin-like"/>
</dbReference>
<dbReference type="InterPro" id="IPR002177">
    <property type="entry name" value="DPS_DNA-bd"/>
</dbReference>
<organism evidence="5 6">
    <name type="scientific">Halolactibacillus miurensis</name>
    <dbReference type="NCBI Taxonomy" id="306541"/>
    <lineage>
        <taxon>Bacteria</taxon>
        <taxon>Bacillati</taxon>
        <taxon>Bacillota</taxon>
        <taxon>Bacilli</taxon>
        <taxon>Bacillales</taxon>
        <taxon>Bacillaceae</taxon>
        <taxon>Halolactibacillus</taxon>
    </lineage>
</organism>
<dbReference type="AlphaFoldDB" id="A0A1I6R339"/>
<sequence length="157" mass="17953">MQLQTIQGGYWMTQLHDHVNTIVATQGVLFTKLHQHHWYVKGDKFFTLHEKFEELYDEVNGQFDAFAERLLTIGGRPYSTLQEFIDHSSISEAPYTKEVSSEEMVKTVLADFGTVVKDLAKGIELAGEAGDDVTEDLCIGYKASLEKHMWMLRFYLG</sequence>
<dbReference type="Gene3D" id="1.20.1260.10">
    <property type="match status" value="1"/>
</dbReference>
<evidence type="ECO:0000313" key="7">
    <source>
        <dbReference type="Proteomes" id="UP000321773"/>
    </source>
</evidence>
<dbReference type="Pfam" id="PF00210">
    <property type="entry name" value="Ferritin"/>
    <property type="match status" value="1"/>
</dbReference>
<dbReference type="InterPro" id="IPR009078">
    <property type="entry name" value="Ferritin-like_SF"/>
</dbReference>
<dbReference type="GO" id="GO:0008199">
    <property type="term" value="F:ferric iron binding"/>
    <property type="evidence" value="ECO:0007669"/>
    <property type="project" value="InterPro"/>
</dbReference>
<protein>
    <submittedName>
        <fullName evidence="4">DNA starvation/stationary phase protection protein</fullName>
    </submittedName>
    <submittedName>
        <fullName evidence="5">Starvation-inducible DNA-binding protein</fullName>
    </submittedName>
</protein>
<comment type="similarity">
    <text evidence="1 2">Belongs to the Dps family.</text>
</comment>
<dbReference type="InterPro" id="IPR008331">
    <property type="entry name" value="Ferritin_DPS_dom"/>
</dbReference>
<dbReference type="STRING" id="306541.SAMN05421668_10570"/>
<dbReference type="InterPro" id="IPR023188">
    <property type="entry name" value="DPS_DNA-bd_CS"/>
</dbReference>
<evidence type="ECO:0000313" key="6">
    <source>
        <dbReference type="Proteomes" id="UP000199139"/>
    </source>
</evidence>
<feature type="domain" description="Ferritin/DPS" evidence="3">
    <location>
        <begin position="18"/>
        <end position="156"/>
    </location>
</feature>
<proteinExistence type="inferred from homology"/>
<evidence type="ECO:0000256" key="1">
    <source>
        <dbReference type="ARBA" id="ARBA00009497"/>
    </source>
</evidence>
<name>A0A1I6R339_9BACI</name>
<dbReference type="PIRSF" id="PIRSF005900">
    <property type="entry name" value="Dps"/>
    <property type="match status" value="1"/>
</dbReference>
<dbReference type="GO" id="GO:0003677">
    <property type="term" value="F:DNA binding"/>
    <property type="evidence" value="ECO:0007669"/>
    <property type="project" value="UniProtKB-KW"/>
</dbReference>
<accession>A0A1I6R339</accession>
<evidence type="ECO:0000313" key="5">
    <source>
        <dbReference type="EMBL" id="SFS59105.1"/>
    </source>
</evidence>
<evidence type="ECO:0000313" key="4">
    <source>
        <dbReference type="EMBL" id="GEM03617.1"/>
    </source>
</evidence>
<keyword evidence="5" id="KW-0238">DNA-binding</keyword>
<dbReference type="Proteomes" id="UP000199139">
    <property type="component" value="Unassembled WGS sequence"/>
</dbReference>
<dbReference type="Proteomes" id="UP000321773">
    <property type="component" value="Unassembled WGS sequence"/>
</dbReference>
<evidence type="ECO:0000256" key="2">
    <source>
        <dbReference type="RuleBase" id="RU003875"/>
    </source>
</evidence>